<keyword evidence="3" id="KW-1185">Reference proteome</keyword>
<feature type="transmembrane region" description="Helical" evidence="1">
    <location>
        <begin position="25"/>
        <end position="41"/>
    </location>
</feature>
<keyword evidence="1" id="KW-0472">Membrane</keyword>
<evidence type="ECO:0000313" key="2">
    <source>
        <dbReference type="EMBL" id="KAH0464375.1"/>
    </source>
</evidence>
<proteinExistence type="predicted"/>
<dbReference type="AlphaFoldDB" id="A0AAV7HA39"/>
<dbReference type="Proteomes" id="UP000775213">
    <property type="component" value="Unassembled WGS sequence"/>
</dbReference>
<accession>A0AAV7HA39</accession>
<keyword evidence="1" id="KW-1133">Transmembrane helix</keyword>
<organism evidence="2 3">
    <name type="scientific">Dendrobium chrysotoxum</name>
    <name type="common">Orchid</name>
    <dbReference type="NCBI Taxonomy" id="161865"/>
    <lineage>
        <taxon>Eukaryota</taxon>
        <taxon>Viridiplantae</taxon>
        <taxon>Streptophyta</taxon>
        <taxon>Embryophyta</taxon>
        <taxon>Tracheophyta</taxon>
        <taxon>Spermatophyta</taxon>
        <taxon>Magnoliopsida</taxon>
        <taxon>Liliopsida</taxon>
        <taxon>Asparagales</taxon>
        <taxon>Orchidaceae</taxon>
        <taxon>Epidendroideae</taxon>
        <taxon>Malaxideae</taxon>
        <taxon>Dendrobiinae</taxon>
        <taxon>Dendrobium</taxon>
    </lineage>
</organism>
<evidence type="ECO:0000256" key="1">
    <source>
        <dbReference type="SAM" id="Phobius"/>
    </source>
</evidence>
<sequence length="143" mass="16953">MEHCAASRDRTGHKVKLQRRDQMRNINFLLIELIYWGMVVWERQLSSNMSIKRNLTLKCLEEDEYLQLLNSHAFVGSLWVTRVIGGVLKDNLDERALGNSSRKQFIWPEFYRFHFKTELYGSTKTSTKLFCILLHVSIRSTIW</sequence>
<reference evidence="2 3" key="1">
    <citation type="journal article" date="2021" name="Hortic Res">
        <title>Chromosome-scale assembly of the Dendrobium chrysotoxum genome enhances the understanding of orchid evolution.</title>
        <authorList>
            <person name="Zhang Y."/>
            <person name="Zhang G.Q."/>
            <person name="Zhang D."/>
            <person name="Liu X.D."/>
            <person name="Xu X.Y."/>
            <person name="Sun W.H."/>
            <person name="Yu X."/>
            <person name="Zhu X."/>
            <person name="Wang Z.W."/>
            <person name="Zhao X."/>
            <person name="Zhong W.Y."/>
            <person name="Chen H."/>
            <person name="Yin W.L."/>
            <person name="Huang T."/>
            <person name="Niu S.C."/>
            <person name="Liu Z.J."/>
        </authorList>
    </citation>
    <scope>NUCLEOTIDE SEQUENCE [LARGE SCALE GENOMIC DNA]</scope>
    <source>
        <strain evidence="2">Lindl</strain>
    </source>
</reference>
<protein>
    <submittedName>
        <fullName evidence="2">Uncharacterized protein</fullName>
    </submittedName>
</protein>
<dbReference type="EMBL" id="JAGFBR010000007">
    <property type="protein sequence ID" value="KAH0464375.1"/>
    <property type="molecule type" value="Genomic_DNA"/>
</dbReference>
<evidence type="ECO:0000313" key="3">
    <source>
        <dbReference type="Proteomes" id="UP000775213"/>
    </source>
</evidence>
<gene>
    <name evidence="2" type="ORF">IEQ34_007161</name>
</gene>
<keyword evidence="1" id="KW-0812">Transmembrane</keyword>
<comment type="caution">
    <text evidence="2">The sequence shown here is derived from an EMBL/GenBank/DDBJ whole genome shotgun (WGS) entry which is preliminary data.</text>
</comment>
<name>A0AAV7HA39_DENCH</name>